<dbReference type="GeneID" id="18924800"/>
<dbReference type="RefSeq" id="XP_007417386.1">
    <property type="nucleotide sequence ID" value="XM_007417324.1"/>
</dbReference>
<protein>
    <submittedName>
        <fullName evidence="1">Uncharacterized protein</fullName>
    </submittedName>
</protein>
<keyword evidence="2" id="KW-1185">Reference proteome</keyword>
<sequence length="137" mass="16380">MNQVTNPIKKEEFPKPINFETKNLTREEIELLMIHTHNFMKWEKAKKEKDPVGFKRTTIKAKELHRKLTSKIGISRVLEETHGWNPLEWDWITFEKKQRELVKGHQRELLRTLEQTPRLSKAELKAILDVVIRTLDD</sequence>
<dbReference type="AlphaFoldDB" id="F4S7P6"/>
<reference evidence="2" key="1">
    <citation type="journal article" date="2011" name="Proc. Natl. Acad. Sci. U.S.A.">
        <title>Obligate biotrophy features unraveled by the genomic analysis of rust fungi.</title>
        <authorList>
            <person name="Duplessis S."/>
            <person name="Cuomo C.A."/>
            <person name="Lin Y.-C."/>
            <person name="Aerts A."/>
            <person name="Tisserant E."/>
            <person name="Veneault-Fourrey C."/>
            <person name="Joly D.L."/>
            <person name="Hacquard S."/>
            <person name="Amselem J."/>
            <person name="Cantarel B.L."/>
            <person name="Chiu R."/>
            <person name="Coutinho P.M."/>
            <person name="Feau N."/>
            <person name="Field M."/>
            <person name="Frey P."/>
            <person name="Gelhaye E."/>
            <person name="Goldberg J."/>
            <person name="Grabherr M.G."/>
            <person name="Kodira C.D."/>
            <person name="Kohler A."/>
            <person name="Kuees U."/>
            <person name="Lindquist E.A."/>
            <person name="Lucas S.M."/>
            <person name="Mago R."/>
            <person name="Mauceli E."/>
            <person name="Morin E."/>
            <person name="Murat C."/>
            <person name="Pangilinan J.L."/>
            <person name="Park R."/>
            <person name="Pearson M."/>
            <person name="Quesneville H."/>
            <person name="Rouhier N."/>
            <person name="Sakthikumar S."/>
            <person name="Salamov A.A."/>
            <person name="Schmutz J."/>
            <person name="Selles B."/>
            <person name="Shapiro H."/>
            <person name="Tanguay P."/>
            <person name="Tuskan G.A."/>
            <person name="Henrissat B."/>
            <person name="Van de Peer Y."/>
            <person name="Rouze P."/>
            <person name="Ellis J.G."/>
            <person name="Dodds P.N."/>
            <person name="Schein J.E."/>
            <person name="Zhong S."/>
            <person name="Hamelin R.C."/>
            <person name="Grigoriev I.V."/>
            <person name="Szabo L.J."/>
            <person name="Martin F."/>
        </authorList>
    </citation>
    <scope>NUCLEOTIDE SEQUENCE [LARGE SCALE GENOMIC DNA]</scope>
    <source>
        <strain evidence="2">98AG31 / pathotype 3-4-7</strain>
    </source>
</reference>
<organism evidence="2">
    <name type="scientific">Melampsora larici-populina (strain 98AG31 / pathotype 3-4-7)</name>
    <name type="common">Poplar leaf rust fungus</name>
    <dbReference type="NCBI Taxonomy" id="747676"/>
    <lineage>
        <taxon>Eukaryota</taxon>
        <taxon>Fungi</taxon>
        <taxon>Dikarya</taxon>
        <taxon>Basidiomycota</taxon>
        <taxon>Pucciniomycotina</taxon>
        <taxon>Pucciniomycetes</taxon>
        <taxon>Pucciniales</taxon>
        <taxon>Melampsoraceae</taxon>
        <taxon>Melampsora</taxon>
    </lineage>
</organism>
<dbReference type="OrthoDB" id="10430457at2759"/>
<dbReference type="VEuPathDB" id="FungiDB:MELLADRAFT_112811"/>
<proteinExistence type="predicted"/>
<dbReference type="HOGENOM" id="CLU_1865559_0_0_1"/>
<gene>
    <name evidence="1" type="ORF">MELLADRAFT_112811</name>
</gene>
<name>F4S7P6_MELLP</name>
<dbReference type="InParanoid" id="F4S7P6"/>
<evidence type="ECO:0000313" key="2">
    <source>
        <dbReference type="Proteomes" id="UP000001072"/>
    </source>
</evidence>
<dbReference type="Proteomes" id="UP000001072">
    <property type="component" value="Unassembled WGS sequence"/>
</dbReference>
<dbReference type="EMBL" id="GL883160">
    <property type="protein sequence ID" value="EGF99355.1"/>
    <property type="molecule type" value="Genomic_DNA"/>
</dbReference>
<evidence type="ECO:0000313" key="1">
    <source>
        <dbReference type="EMBL" id="EGF99355.1"/>
    </source>
</evidence>
<accession>F4S7P6</accession>
<dbReference type="KEGG" id="mlr:MELLADRAFT_112811"/>